<sequence length="432" mass="50906">MDSFEDSSSKKKCPVCEISITHLGKHLKTHKLPEDEIKTIMYRNRKRRISKKEQNKKVCPLSTCQGLEPHPRLDVHFRRFHKMKTSDELYKMYINKRKNSLWEEKTGNVNKVKNDVTNKKCELTKSIEYHISQKFESYLLTSKGGNNDTRISTKMAYELRKIFRDIKIEEETSILTNHYEKKLENWLFSKIRSNSAITYCKIIRKYCDFLLDNHTTVNVYPINQLKDTLRCWKMQLRKNHRKTSLLKKQLKDINELEELVKSTALKKYEKYLHVPNTAITCAVHISIRNYLIYSALADNGCRPELLSGLTMKEFSHAIVVKMKDGSILYEIYVADHKTAASGQLKLFLKNDLYGYYHVYAHRIREFVLRREDVCECEHFFITWSGKRITSSDVNAAVNSIWKKTKVKESDKASKLYKNEVAEILKTKSQYNQ</sequence>
<evidence type="ECO:0000313" key="2">
    <source>
        <dbReference type="Proteomes" id="UP001497623"/>
    </source>
</evidence>
<name>A0AAV2RHZ3_MEGNR</name>
<dbReference type="AlphaFoldDB" id="A0AAV2RHZ3"/>
<organism evidence="1 2">
    <name type="scientific">Meganyctiphanes norvegica</name>
    <name type="common">Northern krill</name>
    <name type="synonym">Thysanopoda norvegica</name>
    <dbReference type="NCBI Taxonomy" id="48144"/>
    <lineage>
        <taxon>Eukaryota</taxon>
        <taxon>Metazoa</taxon>
        <taxon>Ecdysozoa</taxon>
        <taxon>Arthropoda</taxon>
        <taxon>Crustacea</taxon>
        <taxon>Multicrustacea</taxon>
        <taxon>Malacostraca</taxon>
        <taxon>Eumalacostraca</taxon>
        <taxon>Eucarida</taxon>
        <taxon>Euphausiacea</taxon>
        <taxon>Euphausiidae</taxon>
        <taxon>Meganyctiphanes</taxon>
    </lineage>
</organism>
<gene>
    <name evidence="1" type="ORF">MNOR_LOCUS23710</name>
</gene>
<feature type="non-terminal residue" evidence="1">
    <location>
        <position position="432"/>
    </location>
</feature>
<reference evidence="1 2" key="1">
    <citation type="submission" date="2024-05" db="EMBL/GenBank/DDBJ databases">
        <authorList>
            <person name="Wallberg A."/>
        </authorList>
    </citation>
    <scope>NUCLEOTIDE SEQUENCE [LARGE SCALE GENOMIC DNA]</scope>
</reference>
<keyword evidence="2" id="KW-1185">Reference proteome</keyword>
<dbReference type="EMBL" id="CAXKWB010021151">
    <property type="protein sequence ID" value="CAL4123013.1"/>
    <property type="molecule type" value="Genomic_DNA"/>
</dbReference>
<accession>A0AAV2RHZ3</accession>
<proteinExistence type="predicted"/>
<evidence type="ECO:0000313" key="1">
    <source>
        <dbReference type="EMBL" id="CAL4123013.1"/>
    </source>
</evidence>
<dbReference type="Proteomes" id="UP001497623">
    <property type="component" value="Unassembled WGS sequence"/>
</dbReference>
<evidence type="ECO:0008006" key="3">
    <source>
        <dbReference type="Google" id="ProtNLM"/>
    </source>
</evidence>
<comment type="caution">
    <text evidence="1">The sequence shown here is derived from an EMBL/GenBank/DDBJ whole genome shotgun (WGS) entry which is preliminary data.</text>
</comment>
<protein>
    <recommendedName>
        <fullName evidence="3">Core-binding (CB) domain-containing protein</fullName>
    </recommendedName>
</protein>